<comment type="caution">
    <text evidence="1">The sequence shown here is derived from an EMBL/GenBank/DDBJ whole genome shotgun (WGS) entry which is preliminary data.</text>
</comment>
<proteinExistence type="predicted"/>
<gene>
    <name evidence="1" type="ORF">S01H4_22617</name>
</gene>
<dbReference type="EMBL" id="BART01010390">
    <property type="protein sequence ID" value="GAG88526.1"/>
    <property type="molecule type" value="Genomic_DNA"/>
</dbReference>
<accession>X1CWH3</accession>
<feature type="non-terminal residue" evidence="1">
    <location>
        <position position="49"/>
    </location>
</feature>
<dbReference type="AlphaFoldDB" id="X1CWH3"/>
<name>X1CWH3_9ZZZZ</name>
<protein>
    <submittedName>
        <fullName evidence="1">Uncharacterized protein</fullName>
    </submittedName>
</protein>
<evidence type="ECO:0000313" key="1">
    <source>
        <dbReference type="EMBL" id="GAG88526.1"/>
    </source>
</evidence>
<organism evidence="1">
    <name type="scientific">marine sediment metagenome</name>
    <dbReference type="NCBI Taxonomy" id="412755"/>
    <lineage>
        <taxon>unclassified sequences</taxon>
        <taxon>metagenomes</taxon>
        <taxon>ecological metagenomes</taxon>
    </lineage>
</organism>
<sequence>MNISSLENLSLEVLFDNYKKCDAESQEYISSYIGRIFDQTGKYSSDPPT</sequence>
<reference evidence="1" key="1">
    <citation type="journal article" date="2014" name="Front. Microbiol.">
        <title>High frequency of phylogenetically diverse reductive dehalogenase-homologous genes in deep subseafloor sedimentary metagenomes.</title>
        <authorList>
            <person name="Kawai M."/>
            <person name="Futagami T."/>
            <person name="Toyoda A."/>
            <person name="Takaki Y."/>
            <person name="Nishi S."/>
            <person name="Hori S."/>
            <person name="Arai W."/>
            <person name="Tsubouchi T."/>
            <person name="Morono Y."/>
            <person name="Uchiyama I."/>
            <person name="Ito T."/>
            <person name="Fujiyama A."/>
            <person name="Inagaki F."/>
            <person name="Takami H."/>
        </authorList>
    </citation>
    <scope>NUCLEOTIDE SEQUENCE</scope>
    <source>
        <strain evidence="1">Expedition CK06-06</strain>
    </source>
</reference>